<evidence type="ECO:0000313" key="1">
    <source>
        <dbReference type="EMBL" id="CAA9892183.1"/>
    </source>
</evidence>
<protein>
    <submittedName>
        <fullName evidence="1">Uncharacterized protein</fullName>
    </submittedName>
</protein>
<gene>
    <name evidence="1" type="ORF">METHB2_60075</name>
</gene>
<dbReference type="Proteomes" id="UP000494216">
    <property type="component" value="Unassembled WGS sequence"/>
</dbReference>
<dbReference type="AlphaFoldDB" id="A0A8S0XHZ0"/>
<evidence type="ECO:0000313" key="2">
    <source>
        <dbReference type="Proteomes" id="UP000494216"/>
    </source>
</evidence>
<dbReference type="EMBL" id="CADCXN010000091">
    <property type="protein sequence ID" value="CAA9892183.1"/>
    <property type="molecule type" value="Genomic_DNA"/>
</dbReference>
<name>A0A8S0XHZ0_9GAMM</name>
<sequence>MNGGLSLCQFNQDSYTVLKNYVTIIPIRLGYGGLPVAENALCVSLDEPVYHLYFYTLIQQC</sequence>
<reference evidence="1 2" key="1">
    <citation type="submission" date="2020-02" db="EMBL/GenBank/DDBJ databases">
        <authorList>
            <person name="Hogendoorn C."/>
        </authorList>
    </citation>
    <scope>NUCLEOTIDE SEQUENCE [LARGE SCALE GENOMIC DNA]</scope>
    <source>
        <strain evidence="1">METHB21</strain>
    </source>
</reference>
<accession>A0A8S0XHZ0</accession>
<comment type="caution">
    <text evidence="1">The sequence shown here is derived from an EMBL/GenBank/DDBJ whole genome shotgun (WGS) entry which is preliminary data.</text>
</comment>
<proteinExistence type="predicted"/>
<keyword evidence="2" id="KW-1185">Reference proteome</keyword>
<organism evidence="1 2">
    <name type="scientific">Candidatus Methylobacter favarea</name>
    <dbReference type="NCBI Taxonomy" id="2707345"/>
    <lineage>
        <taxon>Bacteria</taxon>
        <taxon>Pseudomonadati</taxon>
        <taxon>Pseudomonadota</taxon>
        <taxon>Gammaproteobacteria</taxon>
        <taxon>Methylococcales</taxon>
        <taxon>Methylococcaceae</taxon>
        <taxon>Methylobacter</taxon>
    </lineage>
</organism>